<feature type="domain" description="NPH3" evidence="6">
    <location>
        <begin position="190"/>
        <end position="440"/>
    </location>
</feature>
<dbReference type="EMBL" id="EQ973828">
    <property type="protein sequence ID" value="EEF43969.1"/>
    <property type="molecule type" value="Genomic_DNA"/>
</dbReference>
<dbReference type="InterPro" id="IPR000210">
    <property type="entry name" value="BTB/POZ_dom"/>
</dbReference>
<dbReference type="FunCoup" id="B9RXW3">
    <property type="interactions" value="1656"/>
</dbReference>
<dbReference type="SMART" id="SM00028">
    <property type="entry name" value="TPR"/>
    <property type="match status" value="7"/>
</dbReference>
<evidence type="ECO:0000256" key="4">
    <source>
        <dbReference type="SAM" id="MobiDB-lite"/>
    </source>
</evidence>
<evidence type="ECO:0000259" key="6">
    <source>
        <dbReference type="PROSITE" id="PS51649"/>
    </source>
</evidence>
<dbReference type="Proteomes" id="UP000008311">
    <property type="component" value="Unassembled WGS sequence"/>
</dbReference>
<evidence type="ECO:0000256" key="1">
    <source>
        <dbReference type="ARBA" id="ARBA00004906"/>
    </source>
</evidence>
<evidence type="ECO:0000313" key="7">
    <source>
        <dbReference type="EMBL" id="EEF43969.1"/>
    </source>
</evidence>
<feature type="compositionally biased region" description="Low complexity" evidence="4">
    <location>
        <begin position="611"/>
        <end position="625"/>
    </location>
</feature>
<feature type="region of interest" description="Disordered" evidence="4">
    <location>
        <begin position="704"/>
        <end position="735"/>
    </location>
</feature>
<dbReference type="PROSITE" id="PS50097">
    <property type="entry name" value="BTB"/>
    <property type="match status" value="1"/>
</dbReference>
<evidence type="ECO:0000256" key="3">
    <source>
        <dbReference type="SAM" id="Coils"/>
    </source>
</evidence>
<feature type="compositionally biased region" description="Low complexity" evidence="4">
    <location>
        <begin position="1388"/>
        <end position="1400"/>
    </location>
</feature>
<comment type="pathway">
    <text evidence="1">Protein modification; protein ubiquitination.</text>
</comment>
<evidence type="ECO:0000256" key="2">
    <source>
        <dbReference type="PROSITE-ProRule" id="PRU00982"/>
    </source>
</evidence>
<dbReference type="eggNOG" id="KOG1818">
    <property type="taxonomic scope" value="Eukaryota"/>
</dbReference>
<dbReference type="InParanoid" id="B9RXW3"/>
<dbReference type="Gene3D" id="3.30.710.10">
    <property type="entry name" value="Potassium Channel Kv1.1, Chain A"/>
    <property type="match status" value="1"/>
</dbReference>
<dbReference type="Pfam" id="PF03000">
    <property type="entry name" value="NPH3"/>
    <property type="match status" value="1"/>
</dbReference>
<dbReference type="InterPro" id="IPR011990">
    <property type="entry name" value="TPR-like_helical_dom_sf"/>
</dbReference>
<proteinExistence type="inferred from homology"/>
<comment type="similarity">
    <text evidence="2">Belongs to the NPH3 family.</text>
</comment>
<reference evidence="8" key="1">
    <citation type="journal article" date="2010" name="Nat. Biotechnol.">
        <title>Draft genome sequence of the oilseed species Ricinus communis.</title>
        <authorList>
            <person name="Chan A.P."/>
            <person name="Crabtree J."/>
            <person name="Zhao Q."/>
            <person name="Lorenzi H."/>
            <person name="Orvis J."/>
            <person name="Puiu D."/>
            <person name="Melake-Berhan A."/>
            <person name="Jones K.M."/>
            <person name="Redman J."/>
            <person name="Chen G."/>
            <person name="Cahoon E.B."/>
            <person name="Gedil M."/>
            <person name="Stanke M."/>
            <person name="Haas B.J."/>
            <person name="Wortman J.R."/>
            <person name="Fraser-Liggett C.M."/>
            <person name="Ravel J."/>
            <person name="Rabinowicz P.D."/>
        </authorList>
    </citation>
    <scope>NUCLEOTIDE SEQUENCE [LARGE SCALE GENOMIC DNA]</scope>
    <source>
        <strain evidence="8">cv. Hale</strain>
    </source>
</reference>
<dbReference type="InterPro" id="IPR011333">
    <property type="entry name" value="SKP1/BTB/POZ_sf"/>
</dbReference>
<protein>
    <submittedName>
        <fullName evidence="7">Zinc finger protein, putative</fullName>
    </submittedName>
</protein>
<feature type="compositionally biased region" description="Basic and acidic residues" evidence="4">
    <location>
        <begin position="1406"/>
        <end position="1416"/>
    </location>
</feature>
<feature type="region of interest" description="Disordered" evidence="4">
    <location>
        <begin position="611"/>
        <end position="632"/>
    </location>
</feature>
<keyword evidence="8" id="KW-1185">Reference proteome</keyword>
<feature type="compositionally biased region" description="Basic and acidic residues" evidence="4">
    <location>
        <begin position="718"/>
        <end position="728"/>
    </location>
</feature>
<name>B9RXW3_RICCO</name>
<dbReference type="SMART" id="SM00225">
    <property type="entry name" value="BTB"/>
    <property type="match status" value="1"/>
</dbReference>
<evidence type="ECO:0000259" key="5">
    <source>
        <dbReference type="PROSITE" id="PS50097"/>
    </source>
</evidence>
<keyword evidence="3" id="KW-0175">Coiled coil</keyword>
<organism evidence="7 8">
    <name type="scientific">Ricinus communis</name>
    <name type="common">Castor bean</name>
    <dbReference type="NCBI Taxonomy" id="3988"/>
    <lineage>
        <taxon>Eukaryota</taxon>
        <taxon>Viridiplantae</taxon>
        <taxon>Streptophyta</taxon>
        <taxon>Embryophyta</taxon>
        <taxon>Tracheophyta</taxon>
        <taxon>Spermatophyta</taxon>
        <taxon>Magnoliopsida</taxon>
        <taxon>eudicotyledons</taxon>
        <taxon>Gunneridae</taxon>
        <taxon>Pentapetalae</taxon>
        <taxon>rosids</taxon>
        <taxon>fabids</taxon>
        <taxon>Malpighiales</taxon>
        <taxon>Euphorbiaceae</taxon>
        <taxon>Acalyphoideae</taxon>
        <taxon>Acalypheae</taxon>
        <taxon>Ricinus</taxon>
    </lineage>
</organism>
<gene>
    <name evidence="7" type="ORF">RCOM_0906730</name>
</gene>
<dbReference type="SUPFAM" id="SSF48452">
    <property type="entry name" value="TPR-like"/>
    <property type="match status" value="1"/>
</dbReference>
<feature type="region of interest" description="Disordered" evidence="4">
    <location>
        <begin position="1388"/>
        <end position="1416"/>
    </location>
</feature>
<dbReference type="PANTHER" id="PTHR47553:SF1">
    <property type="entry name" value="RING_FYVE_PHD ZINC FINGER SUPERFAMILY PROTEIN"/>
    <property type="match status" value="1"/>
</dbReference>
<feature type="compositionally biased region" description="Polar residues" evidence="4">
    <location>
        <begin position="1554"/>
        <end position="1571"/>
    </location>
</feature>
<dbReference type="SUPFAM" id="SSF54695">
    <property type="entry name" value="POZ domain"/>
    <property type="match status" value="1"/>
</dbReference>
<evidence type="ECO:0000313" key="8">
    <source>
        <dbReference type="Proteomes" id="UP000008311"/>
    </source>
</evidence>
<dbReference type="InterPro" id="IPR027356">
    <property type="entry name" value="NPH3_dom"/>
</dbReference>
<feature type="domain" description="BTB" evidence="5">
    <location>
        <begin position="5"/>
        <end position="70"/>
    </location>
</feature>
<dbReference type="PANTHER" id="PTHR47553">
    <property type="entry name" value="MYOSIN-11"/>
    <property type="match status" value="1"/>
</dbReference>
<sequence>MEVGCKLEVDVNGDEIFVVDKKILACFSGRFRRLFAKLTGSSTGHLKVIFHDFPGGADGFELVTRFCYNNGAIAITPSNVVLLNCAAYFMEMDRNSSATPNLLDQTEKSLEGVNCWTWSELLIAMKQIQDLLPAMNSSFLLEKVLDPLIGRLALPTDASPFSYSSDNFSSQFSSEISSTCSTRNNCSPTTWWFEDLLFLNVDLIGKVIRMLISQKLDHATIFKFLIFYLKSRLTVVILSEKCQIVEVVIDLIFLLDRTCLSCKVLFDILRITSSMKRINKCYKFKLERLIGSKLDQATLNHVLVRSPQGKNSMYDVDLVLRLVEGYLLQGWMLPSRLKKVGSLIDSFLVEVASDILLKPSKFAALLTVLPNSARESNDKLYQAIDLYIEVHNQLCQEEKIRLCCALNHDELSEEALKHMAQNSKFPSRAEVQVFIARQSKHSNFYSLKNEINGLSFYSIDKAKMTEREYTEQVLPLPRKYEHIMDSGNLETRLQEMHCSVTELEKRRSDCRQNHHSEGIIGWLMPHIAKAVPLNLPSSIASCTQQRMVLRGQGDSPVRICEPCKQLEEAARFESRYGNKSRAARGSSKLTSKNEDEILNQILSNDVISRTSSSSASCSTTQQVSSLDSGGEINRSYSVNDTNLVQNEIGSSISPEELRKQAVDEKKRYKILKGEGKSEEAMKAFKRGKELERQADALEISIRKNRRKVLSSGHMAETQSKDGSKESGRKSKGVAQVVKEKDDLTAELRELGWTDMDTHDADKRSVGMSLEGELSSLLGDTSQSANKDVGTSGIDKTQVVAHKRKALTLKREGKLAEAKEELKKAKILEKQLEEQELMGGTEDSDDEISALIRSMDDDKQDDLLAGYEQDHGFDFNHLIGTADNLEDDRNLEVTDEDLMDPEIAATLKSLGWSDDYDNQQNNGAQIDKEALLSEIHALKMEALNHKRAGNVAEAMAQLKKAKLLERDLGSLEGENYTLKTQNYPTIHKGSISQNIPEKKDVGSKLAPKNRLMIQKELLALKKKALTLRREGRLDEAEEELKKGRILEQQLEDMDNASKAKDTQVTVGSKDPNLVVENFDIYEKVLLVEGEEDVTDQDMRDPTYISLLSNLGWKEDNEPASGTMKRPNENGIHSIEIDEPSVLPTGNISSRTSRRTKGEIQRELLALKRSALALRREGKMDEAEEVLSSAKVLETQVAEAEASFPREILVDSNRSKDEDNEFEDNKNNGSVCPPFRLSKEYDNHFLQIMEPSIIHMPSIVSSSTLRSKGEIQRELLGLKRKALALRREGKTDEAEEVLRSAKALETQIVELEASKKEIQVESNRAKDEITRAPLASATEEGDADDVTEEDMYDPALLLTLMNLGWKDEFQPVAAEGEVSKNASVSSVYSTHPSVVPSSSSISAGTARGKGEARRNHVGGEVDPLDKIVTLGNVGKKQGSEFTPPHQSGNIMDLPTGDGRNCSQLTALEPRGIVNFGLDVSSLPQAHVQAATLSSSSRNLRSKEHNVSFGSDASCQAQGHARVDSLTSTPENLGSKVNVTTKMREEIVAADEKQHTGETNSQGLTSQNNQSSLRQEVLARKRKAVALKREGKLLEAREELRQAKLLEKSLKVDTTVMEPGTCNVSTSMLTAPPVRQKEPGTSNLATKTLSGRDRFKLQQESLSHKRKALKLRREGRMEEAEAEFELAKALEVQLEEIASQSSAKSEPADDVVVEDLLDPQLLSALRAIGIEDANVASKGPERLEPVEVILGKGENVIQERIQLEEQMKAEKVKAVNLKRAGKQAEALEAFRRAKLFEKRLNSLASS</sequence>
<feature type="region of interest" description="Disordered" evidence="4">
    <location>
        <begin position="1548"/>
        <end position="1572"/>
    </location>
</feature>
<dbReference type="InterPro" id="IPR019734">
    <property type="entry name" value="TPR_rpt"/>
</dbReference>
<feature type="coiled-coil region" evidence="3">
    <location>
        <begin position="1266"/>
        <end position="1326"/>
    </location>
</feature>
<dbReference type="PROSITE" id="PS51649">
    <property type="entry name" value="NPH3"/>
    <property type="match status" value="1"/>
</dbReference>
<accession>B9RXW3</accession>
<dbReference type="STRING" id="3988.B9RXW3"/>